<keyword evidence="5" id="KW-0408">Iron</keyword>
<dbReference type="GO" id="GO:0020037">
    <property type="term" value="F:heme binding"/>
    <property type="evidence" value="ECO:0007669"/>
    <property type="project" value="InterPro"/>
</dbReference>
<evidence type="ECO:0000256" key="1">
    <source>
        <dbReference type="ARBA" id="ARBA00004141"/>
    </source>
</evidence>
<feature type="transmembrane region" description="Helical" evidence="6">
    <location>
        <begin position="178"/>
        <end position="196"/>
    </location>
</feature>
<comment type="similarity">
    <text evidence="5">Belongs to the heme-copper respiratory oxidase family.</text>
</comment>
<dbReference type="PROSITE" id="PS00077">
    <property type="entry name" value="COX1_CUB"/>
    <property type="match status" value="1"/>
</dbReference>
<comment type="subcellular location">
    <subcellularLocation>
        <location evidence="1">Membrane</location>
        <topology evidence="1">Multi-pass membrane protein</topology>
    </subcellularLocation>
    <subcellularLocation>
        <location evidence="5">Mitochondrion inner membrane</location>
        <topology evidence="5">Multi-pass membrane protein</topology>
    </subcellularLocation>
</comment>
<feature type="transmembrane region" description="Helical" evidence="6">
    <location>
        <begin position="1013"/>
        <end position="1036"/>
    </location>
</feature>
<feature type="transmembrane region" description="Helical" evidence="6">
    <location>
        <begin position="92"/>
        <end position="113"/>
    </location>
</feature>
<feature type="transmembrane region" description="Helical" evidence="6">
    <location>
        <begin position="1174"/>
        <end position="1194"/>
    </location>
</feature>
<keyword evidence="5" id="KW-0999">Mitochondrion inner membrane</keyword>
<protein>
    <recommendedName>
        <fullName evidence="5">Cytochrome c oxidase subunit 1</fullName>
        <ecNumber evidence="5">7.1.1.9</ecNumber>
    </recommendedName>
</protein>
<dbReference type="SUPFAM" id="SSF81442">
    <property type="entry name" value="Cytochrome c oxidase subunit I-like"/>
    <property type="match status" value="1"/>
</dbReference>
<organism evidence="8">
    <name type="scientific">Urostyla grandis</name>
    <dbReference type="NCBI Taxonomy" id="57509"/>
    <lineage>
        <taxon>Eukaryota</taxon>
        <taxon>Sar</taxon>
        <taxon>Alveolata</taxon>
        <taxon>Ciliophora</taxon>
        <taxon>Intramacronucleata</taxon>
        <taxon>Spirotrichea</taxon>
        <taxon>Stichotrichia</taxon>
        <taxon>Urostylida</taxon>
        <taxon>Urostylidae</taxon>
        <taxon>Urostyla</taxon>
    </lineage>
</organism>
<keyword evidence="5" id="KW-0479">Metal-binding</keyword>
<dbReference type="InterPro" id="IPR023616">
    <property type="entry name" value="Cyt_c_oxase-like_su1_dom"/>
</dbReference>
<proteinExistence type="inferred from homology"/>
<dbReference type="InterPro" id="IPR023615">
    <property type="entry name" value="Cyt_c_Oxase_su1_BS"/>
</dbReference>
<feature type="transmembrane region" description="Helical" evidence="6">
    <location>
        <begin position="399"/>
        <end position="422"/>
    </location>
</feature>
<dbReference type="PROSITE" id="PS50855">
    <property type="entry name" value="COX1"/>
    <property type="match status" value="1"/>
</dbReference>
<feature type="transmembrane region" description="Helical" evidence="6">
    <location>
        <begin position="1144"/>
        <end position="1162"/>
    </location>
</feature>
<dbReference type="UniPathway" id="UPA00705"/>
<feature type="transmembrane region" description="Helical" evidence="6">
    <location>
        <begin position="330"/>
        <end position="356"/>
    </location>
</feature>
<dbReference type="PANTHER" id="PTHR10422:SF18">
    <property type="entry name" value="CYTOCHROME C OXIDASE SUBUNIT 1"/>
    <property type="match status" value="1"/>
</dbReference>
<sequence length="1439" mass="166239">MNFGGLTKGHLNLISPTYFSPDESDIRLYASIVSYRQSSWDENEIDWEILPTSRMNEKRGFRLLHSLLQWIKARVRYFIHNWIYTTNHKRIAVNYFLFVILSGIVGLILATAIRLEFAYPGVGIFAGDSLQYLTVASAHGVIMVFFMIMPLLFGAFANFLLPTQLGVHDVAFPRLNSAAFWFLPGGLIMLAQLICVDRRYQRMNCFNVREIQALLKQRFFPNLAEDMMWTHRIPSAVSALRFQQNGAITDLPHMLSSFMLAPKTVLSSRSLPWKRTNYRLNGLFKAPVPPFDHLILLAPRALPIGANLLSLIAAIWAFLVGVVFELVNLVWSLLSIIISCVVYFSSLGSSLLLAFYGSRETDSASSPNIFVINLHRLTNPLLLPSVTLRRTRPSKNRQLMSWIDYLDLVYPVNELIYIAYMFNAALLDWIDLINFNWYKLRIELENYPNSLPSQLWLYLKSCDSIPIFLLHYWMEFVSLALFTIGLNKDLKRFETLDQISIVYADTYLNHLTRIVKMLTFIADFAYAVWDILKYSLQIFVTHRVGYHTLPLLSALHWEVRDRVLLSQPPLTVTRHEFDNFVTAGNLIVKQYPIEMTLIPISDALIATKSTVSKASSLIFNPTNFSNFVDIYYRYIAGFYELHRMRQFYFSIFNSPLLSSPSLTPSTTTNLFELPSRMFLLLLVNIEIAYNIYILNHTISFINFATTLNLFVTRVKKSCETLFTVYGGKFSFSIPIILNYGVTLLWSDFKVIVRLFFRSLSEHFHSHFAFFYSESSLTRDLKHKIVETFPLYQEIKTDKLFKKLNVEGGGVGRHFKSQNPLLRYDYKTGDYFPKVSREQNLHLFPSLLSLSSSVPFTPWFSSQDFKEMISLTFLLYRDTTASNTSDNEPARNFSFDHTPLSPFFHISTSMSKLETVSPFTAWSNLNQQFYRLFLTSSLQQRVLTNWRHLKFTREAWRCKLLSARHQKTLFKRYLNEDGVFWSIERNARDLLPGWAMITPFSSRTRFTSVGKVDIGLMGVLLVLNSSIISAANFLVTYRYLSSLNNRKMRDARSFFAEGVMVASWMMIAANPMLVIGIIMLLSDRHWQTSFFDYSGGGDTILFQHMFWFFGHPEVYIILIPVFGFTNTTLSYYLRKRVSARASLMYSMYTIAFLGFFVWGHHMYMVGLAHTTRMLFSTLTVMISVPAATKLMHWCVTIANSAFVVELPLIFTLTFIFLFVSGGISGMCVAHTGMDVLFHDTFYVIGHFHVMLAGAAMFGSFGAFYFYFASIFGVKYSRLYSYMHFSYYLSGQIITVAPMFWLGYAGMPRRVLDYPAALGGWHSLISAGHLLSVAGIISFLIMIFDSLRQSRAATRTTLGINRFNTRLNFYLFEISRLKIVKQKFGYIFNAIFRKMLTLRRRPMAYFEEYESTLITYNFHKLKKGQTRAQYSNLWRSMSKNK</sequence>
<feature type="domain" description="Cytochrome oxidase subunit I profile" evidence="7">
    <location>
        <begin position="76"/>
        <end position="1352"/>
    </location>
</feature>
<dbReference type="PRINTS" id="PR01165">
    <property type="entry name" value="CYCOXIDASEI"/>
</dbReference>
<evidence type="ECO:0000256" key="3">
    <source>
        <dbReference type="ARBA" id="ARBA00022989"/>
    </source>
</evidence>
<keyword evidence="5" id="KW-0249">Electron transport</keyword>
<dbReference type="Gene3D" id="1.20.210.10">
    <property type="entry name" value="Cytochrome c oxidase-like, subunit I domain"/>
    <property type="match status" value="2"/>
</dbReference>
<reference evidence="8" key="1">
    <citation type="submission" date="2016-07" db="EMBL/GenBank/DDBJ databases">
        <title>Mitochondrial genome evolution in Stichotrich ciliates.</title>
        <authorList>
            <person name="Chen X."/>
            <person name="Landweber L."/>
        </authorList>
    </citation>
    <scope>NUCLEOTIDE SEQUENCE</scope>
</reference>
<dbReference type="CDD" id="cd00919">
    <property type="entry name" value="Heme_Cu_Oxidase_I"/>
    <property type="match status" value="1"/>
</dbReference>
<feature type="transmembrane region" description="Helical" evidence="6">
    <location>
        <begin position="1201"/>
        <end position="1222"/>
    </location>
</feature>
<feature type="transmembrane region" description="Helical" evidence="6">
    <location>
        <begin position="133"/>
        <end position="158"/>
    </location>
</feature>
<evidence type="ECO:0000256" key="2">
    <source>
        <dbReference type="ARBA" id="ARBA00022692"/>
    </source>
</evidence>
<keyword evidence="5" id="KW-0349">Heme</keyword>
<keyword evidence="4 5" id="KW-0472">Membrane</keyword>
<keyword evidence="5 8" id="KW-0496">Mitochondrion</keyword>
<comment type="function">
    <text evidence="5">Component of the cytochrome c oxidase, the last enzyme in the mitochondrial electron transport chain which drives oxidative phosphorylation. The respiratory chain contains 3 multisubunit complexes succinate dehydrogenase (complex II, CII), ubiquinol-cytochrome c oxidoreductase (cytochrome b-c1 complex, complex III, CIII) and cytochrome c oxidase (complex IV, CIV), that cooperate to transfer electrons derived from NADH and succinate to molecular oxygen, creating an electrochemical gradient over the inner membrane that drives transmembrane transport and the ATP synthase. Cytochrome c oxidase is the component of the respiratory chain that catalyzes the reduction of oxygen to water. Electrons originating from reduced cytochrome c in the intermembrane space (IMS) are transferred via the dinuclear copper A center (CU(A)) of subunit 2 and heme A of subunit 1 to the active site in subunit 1, a binuclear center (BNC) formed by heme A3 and copper B (CU(B)). The BNC reduces molecular oxygen to 2 water molecules using 4 electrons from cytochrome c in the IMS and 4 protons from the mitochondrial matrix.</text>
</comment>
<evidence type="ECO:0000256" key="5">
    <source>
        <dbReference type="RuleBase" id="RU000369"/>
    </source>
</evidence>
<dbReference type="InterPro" id="IPR000883">
    <property type="entry name" value="Cyt_C_Oxase_1"/>
</dbReference>
<keyword evidence="2 5" id="KW-0812">Transmembrane</keyword>
<keyword evidence="5" id="KW-0186">Copper</keyword>
<evidence type="ECO:0000256" key="6">
    <source>
        <dbReference type="SAM" id="Phobius"/>
    </source>
</evidence>
<dbReference type="GO" id="GO:0005743">
    <property type="term" value="C:mitochondrial inner membrane"/>
    <property type="evidence" value="ECO:0007669"/>
    <property type="project" value="UniProtKB-SubCell"/>
</dbReference>
<dbReference type="GO" id="GO:0046872">
    <property type="term" value="F:metal ion binding"/>
    <property type="evidence" value="ECO:0007669"/>
    <property type="project" value="UniProtKB-KW"/>
</dbReference>
<dbReference type="InterPro" id="IPR036927">
    <property type="entry name" value="Cyt_c_oxase-like_su1_sf"/>
</dbReference>
<feature type="transmembrane region" description="Helical" evidence="6">
    <location>
        <begin position="1242"/>
        <end position="1271"/>
    </location>
</feature>
<evidence type="ECO:0000313" key="8">
    <source>
        <dbReference type="EMBL" id="APW82381.1"/>
    </source>
</evidence>
<name>A0A2I4PFM9_9SPIT</name>
<dbReference type="GO" id="GO:0004129">
    <property type="term" value="F:cytochrome-c oxidase activity"/>
    <property type="evidence" value="ECO:0007669"/>
    <property type="project" value="UniProtKB-EC"/>
</dbReference>
<dbReference type="EC" id="7.1.1.9" evidence="5"/>
<evidence type="ECO:0000259" key="7">
    <source>
        <dbReference type="PROSITE" id="PS50855"/>
    </source>
</evidence>
<geneLocation type="mitochondrion" evidence="8"/>
<feature type="transmembrane region" description="Helical" evidence="6">
    <location>
        <begin position="304"/>
        <end position="324"/>
    </location>
</feature>
<dbReference type="PANTHER" id="PTHR10422">
    <property type="entry name" value="CYTOCHROME C OXIDASE SUBUNIT 1"/>
    <property type="match status" value="1"/>
</dbReference>
<comment type="catalytic activity">
    <reaction evidence="5">
        <text>4 Fe(II)-[cytochrome c] + O2 + 8 H(+)(in) = 4 Fe(III)-[cytochrome c] + 2 H2O + 4 H(+)(out)</text>
        <dbReference type="Rhea" id="RHEA:11436"/>
        <dbReference type="Rhea" id="RHEA-COMP:10350"/>
        <dbReference type="Rhea" id="RHEA-COMP:14399"/>
        <dbReference type="ChEBI" id="CHEBI:15377"/>
        <dbReference type="ChEBI" id="CHEBI:15378"/>
        <dbReference type="ChEBI" id="CHEBI:15379"/>
        <dbReference type="ChEBI" id="CHEBI:29033"/>
        <dbReference type="ChEBI" id="CHEBI:29034"/>
        <dbReference type="EC" id="7.1.1.9"/>
    </reaction>
</comment>
<gene>
    <name evidence="8" type="primary">cox1</name>
</gene>
<keyword evidence="5" id="KW-0679">Respiratory chain</keyword>
<dbReference type="EMBL" id="KX494929">
    <property type="protein sequence ID" value="APW82381.1"/>
    <property type="molecule type" value="Genomic_DNA"/>
</dbReference>
<accession>A0A2I4PFM9</accession>
<feature type="transmembrane region" description="Helical" evidence="6">
    <location>
        <begin position="465"/>
        <end position="486"/>
    </location>
</feature>
<feature type="transmembrane region" description="Helical" evidence="6">
    <location>
        <begin position="1283"/>
        <end position="1302"/>
    </location>
</feature>
<keyword evidence="3 6" id="KW-1133">Transmembrane helix</keyword>
<feature type="transmembrane region" description="Helical" evidence="6">
    <location>
        <begin position="1322"/>
        <end position="1342"/>
    </location>
</feature>
<evidence type="ECO:0000256" key="4">
    <source>
        <dbReference type="ARBA" id="ARBA00023136"/>
    </source>
</evidence>
<feature type="transmembrane region" description="Helical" evidence="6">
    <location>
        <begin position="1057"/>
        <end position="1080"/>
    </location>
</feature>
<comment type="pathway">
    <text evidence="5">Energy metabolism; oxidative phosphorylation.</text>
</comment>
<dbReference type="GO" id="GO:0015990">
    <property type="term" value="P:electron transport coupled proton transport"/>
    <property type="evidence" value="ECO:0007669"/>
    <property type="project" value="TreeGrafter"/>
</dbReference>
<dbReference type="GO" id="GO:0006123">
    <property type="term" value="P:mitochondrial electron transport, cytochrome c to oxygen"/>
    <property type="evidence" value="ECO:0007669"/>
    <property type="project" value="TreeGrafter"/>
</dbReference>
<keyword evidence="5" id="KW-0813">Transport</keyword>
<dbReference type="Pfam" id="PF00115">
    <property type="entry name" value="COX1"/>
    <property type="match status" value="2"/>
</dbReference>